<feature type="transmembrane region" description="Helical" evidence="1">
    <location>
        <begin position="75"/>
        <end position="96"/>
    </location>
</feature>
<keyword evidence="1" id="KW-1133">Transmembrane helix</keyword>
<feature type="transmembrane region" description="Helical" evidence="1">
    <location>
        <begin position="6"/>
        <end position="26"/>
    </location>
</feature>
<evidence type="ECO:0000313" key="2">
    <source>
        <dbReference type="EMBL" id="OGF31893.1"/>
    </source>
</evidence>
<dbReference type="Proteomes" id="UP000179001">
    <property type="component" value="Unassembled WGS sequence"/>
</dbReference>
<keyword evidence="1" id="KW-0812">Transmembrane</keyword>
<reference evidence="2 3" key="1">
    <citation type="journal article" date="2016" name="Nat. Commun.">
        <title>Thousands of microbial genomes shed light on interconnected biogeochemical processes in an aquifer system.</title>
        <authorList>
            <person name="Anantharaman K."/>
            <person name="Brown C.T."/>
            <person name="Hug L.A."/>
            <person name="Sharon I."/>
            <person name="Castelle C.J."/>
            <person name="Probst A.J."/>
            <person name="Thomas B.C."/>
            <person name="Singh A."/>
            <person name="Wilkins M.J."/>
            <person name="Karaoz U."/>
            <person name="Brodie E.L."/>
            <person name="Williams K.H."/>
            <person name="Hubbard S.S."/>
            <person name="Banfield J.F."/>
        </authorList>
    </citation>
    <scope>NUCLEOTIDE SEQUENCE [LARGE SCALE GENOMIC DNA]</scope>
</reference>
<dbReference type="AlphaFoldDB" id="A0A1F5SZL7"/>
<accession>A0A1F5SZL7</accession>
<dbReference type="EMBL" id="MFGJ01000007">
    <property type="protein sequence ID" value="OGF31893.1"/>
    <property type="molecule type" value="Genomic_DNA"/>
</dbReference>
<keyword evidence="1" id="KW-0472">Membrane</keyword>
<evidence type="ECO:0000313" key="3">
    <source>
        <dbReference type="Proteomes" id="UP000179001"/>
    </source>
</evidence>
<name>A0A1F5SZL7_9BACT</name>
<comment type="caution">
    <text evidence="2">The sequence shown here is derived from an EMBL/GenBank/DDBJ whole genome shotgun (WGS) entry which is preliminary data.</text>
</comment>
<gene>
    <name evidence="2" type="ORF">A2478_05425</name>
</gene>
<dbReference type="STRING" id="1798002.A2478_05425"/>
<sequence length="216" mass="23802">MKPNGLIGLVLILLGVFMGMIILGTVEDDTTKYISASVVFVFFTIIGINLINNRTTATTTTTTTPATTTQTPKDVVSQVVGMIILLALLVATLFAFKDIIGCMRDKVIPATQEFNSSPYPNTFSKTIWYGQIPAYGKIVNIKSNIVASQTDPFKFSVTQMDQAIYARMEKTDGTFSDWIPIKKNNAIYKIFQSGTLQAKLPDCASAPMKTRFLIIY</sequence>
<organism evidence="2 3">
    <name type="scientific">Candidatus Falkowbacteria bacterium RIFOXYC2_FULL_36_12</name>
    <dbReference type="NCBI Taxonomy" id="1798002"/>
    <lineage>
        <taxon>Bacteria</taxon>
        <taxon>Candidatus Falkowiibacteriota</taxon>
    </lineage>
</organism>
<feature type="transmembrane region" description="Helical" evidence="1">
    <location>
        <begin position="33"/>
        <end position="51"/>
    </location>
</feature>
<evidence type="ECO:0000256" key="1">
    <source>
        <dbReference type="SAM" id="Phobius"/>
    </source>
</evidence>
<proteinExistence type="predicted"/>
<protein>
    <submittedName>
        <fullName evidence="2">Uncharacterized protein</fullName>
    </submittedName>
</protein>